<dbReference type="SUPFAM" id="SSF53335">
    <property type="entry name" value="S-adenosyl-L-methionine-dependent methyltransferases"/>
    <property type="match status" value="1"/>
</dbReference>
<dbReference type="GO" id="GO:0008757">
    <property type="term" value="F:S-adenosylmethionine-dependent methyltransferase activity"/>
    <property type="evidence" value="ECO:0007669"/>
    <property type="project" value="InterPro"/>
</dbReference>
<evidence type="ECO:0000313" key="2">
    <source>
        <dbReference type="EMBL" id="PZR00630.1"/>
    </source>
</evidence>
<feature type="domain" description="Methyltransferase type 11" evidence="1">
    <location>
        <begin position="52"/>
        <end position="121"/>
    </location>
</feature>
<dbReference type="InterPro" id="IPR013216">
    <property type="entry name" value="Methyltransf_11"/>
</dbReference>
<dbReference type="EMBL" id="QFQS01000001">
    <property type="protein sequence ID" value="PZR00630.1"/>
    <property type="molecule type" value="Genomic_DNA"/>
</dbReference>
<accession>A0A2W5SEJ9</accession>
<proteinExistence type="predicted"/>
<dbReference type="InterPro" id="IPR029063">
    <property type="entry name" value="SAM-dependent_MTases_sf"/>
</dbReference>
<dbReference type="Proteomes" id="UP000248975">
    <property type="component" value="Unassembled WGS sequence"/>
</dbReference>
<organism evidence="2 3">
    <name type="scientific">Cereibacter sphaeroides</name>
    <name type="common">Rhodobacter sphaeroides</name>
    <dbReference type="NCBI Taxonomy" id="1063"/>
    <lineage>
        <taxon>Bacteria</taxon>
        <taxon>Pseudomonadati</taxon>
        <taxon>Pseudomonadota</taxon>
        <taxon>Alphaproteobacteria</taxon>
        <taxon>Rhodobacterales</taxon>
        <taxon>Paracoccaceae</taxon>
        <taxon>Cereibacter</taxon>
    </lineage>
</organism>
<evidence type="ECO:0000313" key="3">
    <source>
        <dbReference type="Proteomes" id="UP000248975"/>
    </source>
</evidence>
<sequence length="212" mass="24481">MAPVPPSDAPDHAKPSVYESGNYWQRRSDMIYYDYVDLFVRTIGVNARSMIDVGSGNCPYLDWFDWIPRRVSVDINKPYSSPGVTAVKGDIFKLDFGARFDLCTCFQVLEHVPDARLFARRLLELAPLVLVSVPYRWPKSPPTKGHIHDPVTYFKLTRWMGRRANYHQIVQEPFQTRKGARLFALYAADPHRRFGSEDVKTRIPPRDSALRH</sequence>
<dbReference type="Pfam" id="PF08241">
    <property type="entry name" value="Methyltransf_11"/>
    <property type="match status" value="1"/>
</dbReference>
<gene>
    <name evidence="2" type="ORF">DI533_08815</name>
</gene>
<dbReference type="Gene3D" id="3.40.50.150">
    <property type="entry name" value="Vaccinia Virus protein VP39"/>
    <property type="match status" value="1"/>
</dbReference>
<evidence type="ECO:0000259" key="1">
    <source>
        <dbReference type="Pfam" id="PF08241"/>
    </source>
</evidence>
<comment type="caution">
    <text evidence="2">The sequence shown here is derived from an EMBL/GenBank/DDBJ whole genome shotgun (WGS) entry which is preliminary data.</text>
</comment>
<reference evidence="2 3" key="1">
    <citation type="submission" date="2017-08" db="EMBL/GenBank/DDBJ databases">
        <title>Infants hospitalized years apart are colonized by the same room-sourced microbial strains.</title>
        <authorList>
            <person name="Brooks B."/>
            <person name="Olm M.R."/>
            <person name="Firek B.A."/>
            <person name="Baker R."/>
            <person name="Thomas B.C."/>
            <person name="Morowitz M.J."/>
            <person name="Banfield J.F."/>
        </authorList>
    </citation>
    <scope>NUCLEOTIDE SEQUENCE [LARGE SCALE GENOMIC DNA]</scope>
    <source>
        <strain evidence="2">S2_003_000_R2_11</strain>
    </source>
</reference>
<dbReference type="AlphaFoldDB" id="A0A2W5SEJ9"/>
<protein>
    <recommendedName>
        <fullName evidence="1">Methyltransferase type 11 domain-containing protein</fullName>
    </recommendedName>
</protein>
<name>A0A2W5SEJ9_CERSP</name>